<evidence type="ECO:0000259" key="2">
    <source>
        <dbReference type="Pfam" id="PF03070"/>
    </source>
</evidence>
<accession>A0ABV9S933</accession>
<dbReference type="InterPro" id="IPR016084">
    <property type="entry name" value="Haem_Oase-like_multi-hlx"/>
</dbReference>
<dbReference type="Proteomes" id="UP001595859">
    <property type="component" value="Unassembled WGS sequence"/>
</dbReference>
<evidence type="ECO:0000256" key="1">
    <source>
        <dbReference type="ARBA" id="ARBA00004948"/>
    </source>
</evidence>
<dbReference type="Gene3D" id="1.20.910.10">
    <property type="entry name" value="Heme oxygenase-like"/>
    <property type="match status" value="1"/>
</dbReference>
<organism evidence="3 4">
    <name type="scientific">Actinophytocola glycyrrhizae</name>
    <dbReference type="NCBI Taxonomy" id="2044873"/>
    <lineage>
        <taxon>Bacteria</taxon>
        <taxon>Bacillati</taxon>
        <taxon>Actinomycetota</taxon>
        <taxon>Actinomycetes</taxon>
        <taxon>Pseudonocardiales</taxon>
        <taxon>Pseudonocardiaceae</taxon>
    </lineage>
</organism>
<keyword evidence="4" id="KW-1185">Reference proteome</keyword>
<comment type="pathway">
    <text evidence="1">Cofactor biosynthesis; thiamine diphosphate biosynthesis.</text>
</comment>
<reference evidence="4" key="1">
    <citation type="journal article" date="2019" name="Int. J. Syst. Evol. Microbiol.">
        <title>The Global Catalogue of Microorganisms (GCM) 10K type strain sequencing project: providing services to taxonomists for standard genome sequencing and annotation.</title>
        <authorList>
            <consortium name="The Broad Institute Genomics Platform"/>
            <consortium name="The Broad Institute Genome Sequencing Center for Infectious Disease"/>
            <person name="Wu L."/>
            <person name="Ma J."/>
        </authorList>
    </citation>
    <scope>NUCLEOTIDE SEQUENCE [LARGE SCALE GENOMIC DNA]</scope>
    <source>
        <strain evidence="4">ZS-22-S1</strain>
    </source>
</reference>
<name>A0ABV9S933_9PSEU</name>
<dbReference type="SUPFAM" id="SSF48613">
    <property type="entry name" value="Heme oxygenase-like"/>
    <property type="match status" value="1"/>
</dbReference>
<evidence type="ECO:0000313" key="4">
    <source>
        <dbReference type="Proteomes" id="UP001595859"/>
    </source>
</evidence>
<dbReference type="EMBL" id="JBHSIS010000017">
    <property type="protein sequence ID" value="MFC4856961.1"/>
    <property type="molecule type" value="Genomic_DNA"/>
</dbReference>
<comment type="caution">
    <text evidence="3">The sequence shown here is derived from an EMBL/GenBank/DDBJ whole genome shotgun (WGS) entry which is preliminary data.</text>
</comment>
<dbReference type="RefSeq" id="WP_378058954.1">
    <property type="nucleotide sequence ID" value="NZ_JBHSIS010000017.1"/>
</dbReference>
<protein>
    <recommendedName>
        <fullName evidence="2">Thiaminase-2/PQQC domain-containing protein</fullName>
    </recommendedName>
</protein>
<feature type="domain" description="Thiaminase-2/PQQC" evidence="2">
    <location>
        <begin position="21"/>
        <end position="210"/>
    </location>
</feature>
<evidence type="ECO:0000313" key="3">
    <source>
        <dbReference type="EMBL" id="MFC4856961.1"/>
    </source>
</evidence>
<proteinExistence type="predicted"/>
<sequence>MTDIVSRARIEIARHATGNRFVDLLETGAVPRERLRWLAGELYRLVGSDRRSQAVLAARFPAPPAGDLFLALAQGEAEALTLLDDFAAEVGMGAAEVAAYEPLPLAQAYPAYLTQVAVFGPSSAMALALLANVAESGGTYARVAAALRARYGLSEKAVGHFLFFSETPRELLDQAGAVLAAGLANGEDADEAVRTARIVSALEAAFWDALADGLA</sequence>
<dbReference type="InterPro" id="IPR004305">
    <property type="entry name" value="Thiaminase-2/PQQC"/>
</dbReference>
<gene>
    <name evidence="3" type="ORF">ACFPCV_25990</name>
</gene>
<dbReference type="Pfam" id="PF03070">
    <property type="entry name" value="TENA_THI-4"/>
    <property type="match status" value="1"/>
</dbReference>